<name>A0ACC3A3D0_9EURO</name>
<organism evidence="1 2">
    <name type="scientific">Neophaeococcomyces mojaviensis</name>
    <dbReference type="NCBI Taxonomy" id="3383035"/>
    <lineage>
        <taxon>Eukaryota</taxon>
        <taxon>Fungi</taxon>
        <taxon>Dikarya</taxon>
        <taxon>Ascomycota</taxon>
        <taxon>Pezizomycotina</taxon>
        <taxon>Eurotiomycetes</taxon>
        <taxon>Chaetothyriomycetidae</taxon>
        <taxon>Chaetothyriales</taxon>
        <taxon>Chaetothyriales incertae sedis</taxon>
        <taxon>Neophaeococcomyces</taxon>
    </lineage>
</organism>
<gene>
    <name evidence="1" type="ORF">H2198_006259</name>
</gene>
<evidence type="ECO:0000313" key="2">
    <source>
        <dbReference type="Proteomes" id="UP001172386"/>
    </source>
</evidence>
<sequence>MLPAILIILATLLTFGFWSNRNQTKIIRQHGFYRPPRLPNSCLFGIDRIALIFQAAGEGWPMELFLRHFTLWGSTLQHRFLGVEALGTIEPQNLQAILSTNFTHWSMGSREKVMGPLFGRGIFTQSGPSWKHLREASRAQLASRRCNECQIFEAPIERFLDSLSRTKGPIDIHPKILNLTLDITLSMLFEEDTTNDPVPQEFSDAFNDAQFILAKRLRLQEFYWIVNGRNLRRSCKIVREYIDKLVYQRGTKLDCDPILLRDQIINLLVAGRDTTASLITWTLFLLVRHPVELKKLQKELQESFPDDSRINRAKLRSCLYLQDVIKEVLRLYPPVPVNSRTAVRDTILPVGGGPDLSQPIFVSEGTNVAYSIYALHRRPDLYGMDAEIFRPERWAEAPIVSNETGYGEWGYLPFNGGPRKCLGMDLALTEAAYCIVKILRAFPGIKLPVGERVCVVGNEKQSVGLVIFSGDGCRVSLNDEE</sequence>
<keyword evidence="2" id="KW-1185">Reference proteome</keyword>
<evidence type="ECO:0000313" key="1">
    <source>
        <dbReference type="EMBL" id="KAJ9654741.1"/>
    </source>
</evidence>
<protein>
    <submittedName>
        <fullName evidence="1">Uncharacterized protein</fullName>
    </submittedName>
</protein>
<dbReference type="Proteomes" id="UP001172386">
    <property type="component" value="Unassembled WGS sequence"/>
</dbReference>
<accession>A0ACC3A3D0</accession>
<proteinExistence type="predicted"/>
<reference evidence="1" key="1">
    <citation type="submission" date="2022-10" db="EMBL/GenBank/DDBJ databases">
        <title>Culturing micro-colonial fungi from biological soil crusts in the Mojave desert and describing Neophaeococcomyces mojavensis, and introducing the new genera and species Taxawa tesnikishii.</title>
        <authorList>
            <person name="Kurbessoian T."/>
            <person name="Stajich J.E."/>
        </authorList>
    </citation>
    <scope>NUCLEOTIDE SEQUENCE</scope>
    <source>
        <strain evidence="1">JES_112</strain>
    </source>
</reference>
<dbReference type="EMBL" id="JAPDRQ010000113">
    <property type="protein sequence ID" value="KAJ9654741.1"/>
    <property type="molecule type" value="Genomic_DNA"/>
</dbReference>
<comment type="caution">
    <text evidence="1">The sequence shown here is derived from an EMBL/GenBank/DDBJ whole genome shotgun (WGS) entry which is preliminary data.</text>
</comment>